<comment type="pathway">
    <text evidence="2 14">Lipid metabolism; fatty acid biosynthesis.</text>
</comment>
<dbReference type="PANTHER" id="PTHR11035:SF3">
    <property type="entry name" value="VERY-LONG-CHAIN (3R)-3-HYDROXYACYL-COA DEHYDRATASE"/>
    <property type="match status" value="1"/>
</dbReference>
<dbReference type="OrthoDB" id="46988at2759"/>
<keyword evidence="8 14" id="KW-1133">Transmembrane helix</keyword>
<dbReference type="EMBL" id="KV419395">
    <property type="protein sequence ID" value="KZS98280.1"/>
    <property type="molecule type" value="Genomic_DNA"/>
</dbReference>
<dbReference type="InterPro" id="IPR007482">
    <property type="entry name" value="Tyr_Pase-like_PTPLA"/>
</dbReference>
<reference evidence="15 16" key="1">
    <citation type="journal article" date="2016" name="Mol. Biol. Evol.">
        <title>Comparative Genomics of Early-Diverging Mushroom-Forming Fungi Provides Insights into the Origins of Lignocellulose Decay Capabilities.</title>
        <authorList>
            <person name="Nagy L.G."/>
            <person name="Riley R."/>
            <person name="Tritt A."/>
            <person name="Adam C."/>
            <person name="Daum C."/>
            <person name="Floudas D."/>
            <person name="Sun H."/>
            <person name="Yadav J.S."/>
            <person name="Pangilinan J."/>
            <person name="Larsson K.H."/>
            <person name="Matsuura K."/>
            <person name="Barry K."/>
            <person name="Labutti K."/>
            <person name="Kuo R."/>
            <person name="Ohm R.A."/>
            <person name="Bhattacharya S.S."/>
            <person name="Shirouzu T."/>
            <person name="Yoshinaga Y."/>
            <person name="Martin F.M."/>
            <person name="Grigoriev I.V."/>
            <person name="Hibbett D.S."/>
        </authorList>
    </citation>
    <scope>NUCLEOTIDE SEQUENCE [LARGE SCALE GENOMIC DNA]</scope>
    <source>
        <strain evidence="15 16">HHB9708</strain>
    </source>
</reference>
<dbReference type="GO" id="GO:0005789">
    <property type="term" value="C:endoplasmic reticulum membrane"/>
    <property type="evidence" value="ECO:0007669"/>
    <property type="project" value="UniProtKB-SubCell"/>
</dbReference>
<name>A0A164ZZI3_9AGAM</name>
<evidence type="ECO:0000256" key="2">
    <source>
        <dbReference type="ARBA" id="ARBA00005194"/>
    </source>
</evidence>
<dbReference type="GO" id="GO:0030497">
    <property type="term" value="P:fatty acid elongation"/>
    <property type="evidence" value="ECO:0007669"/>
    <property type="project" value="TreeGrafter"/>
</dbReference>
<keyword evidence="11 14" id="KW-0275">Fatty acid biosynthesis</keyword>
<keyword evidence="5 14" id="KW-0444">Lipid biosynthesis</keyword>
<gene>
    <name evidence="15" type="ORF">SISNIDRAFT_448472</name>
</gene>
<dbReference type="AlphaFoldDB" id="A0A164ZZI3"/>
<evidence type="ECO:0000256" key="7">
    <source>
        <dbReference type="ARBA" id="ARBA00022832"/>
    </source>
</evidence>
<dbReference type="GO" id="GO:0030148">
    <property type="term" value="P:sphingolipid biosynthetic process"/>
    <property type="evidence" value="ECO:0007669"/>
    <property type="project" value="TreeGrafter"/>
</dbReference>
<comment type="function">
    <text evidence="14">Catalyzes the third of the four reactions of the long-chain fatty acids elongation cycle. This endoplasmic reticulum-bound enzymatic process, allows the addition of two carbons to the chain of long- and very long-chain fatty acids/VLCFAs per cycle. This enzyme catalyzes the dehydration of the 3-hydroxyacyl-CoA intermediate into trans-2,3-enoyl-CoA, within each cycle of fatty acid elongation. Thereby, it participates to the production of VLCFAs of different chain lengths that are involved in multiple biological processes as precursors of membrane lipids and lipid mediators.</text>
</comment>
<protein>
    <recommendedName>
        <fullName evidence="4 14">Very-long-chain (3R)-3-hydroxyacyl-CoA dehydratase</fullName>
        <ecNumber evidence="4 14">4.2.1.134</ecNumber>
    </recommendedName>
</protein>
<sequence length="281" mass="31481">MSSKSSNTPRTLGKSRGPSPGVKNYLIAYNTLSALGWTYIFVVTALHLSGYTESSGSAPHETASSYVSKFATWVPYFKKTAPIAAQIQTHIPRALVPLYNRARTLYGAVGPQTTWVQTFAVLEVVHSLLGFVRSPVQTTAMQVASRLYLVWVVAEHYESARSNALFATLLLAWSPTEIIRYSFYALSLVGIEPYPLLWLRYTTFYVLYPLGAGSEAFLNYSTLPGTSPITRRWIGKNWSLADYTRGALFLIWWPGLYIMYTYMIKQRKKVLGTGKNKAKST</sequence>
<feature type="transmembrane region" description="Helical" evidence="14">
    <location>
        <begin position="243"/>
        <end position="262"/>
    </location>
</feature>
<evidence type="ECO:0000256" key="11">
    <source>
        <dbReference type="ARBA" id="ARBA00023160"/>
    </source>
</evidence>
<evidence type="ECO:0000256" key="3">
    <source>
        <dbReference type="ARBA" id="ARBA00007811"/>
    </source>
</evidence>
<keyword evidence="14" id="KW-0256">Endoplasmic reticulum</keyword>
<accession>A0A164ZZI3</accession>
<keyword evidence="7 14" id="KW-0276">Fatty acid metabolism</keyword>
<evidence type="ECO:0000256" key="10">
    <source>
        <dbReference type="ARBA" id="ARBA00023136"/>
    </source>
</evidence>
<keyword evidence="9 14" id="KW-0443">Lipid metabolism</keyword>
<comment type="subcellular location">
    <subcellularLocation>
        <location evidence="14">Endoplasmic reticulum membrane</location>
        <topology evidence="14">Multi-pass membrane protein</topology>
    </subcellularLocation>
    <subcellularLocation>
        <location evidence="1">Membrane</location>
        <topology evidence="1">Multi-pass membrane protein</topology>
    </subcellularLocation>
</comment>
<comment type="catalytic activity">
    <reaction evidence="13 14">
        <text>a very-long-chain (3R)-3-hydroxyacyl-CoA = a very-long-chain (2E)-enoyl-CoA + H2O</text>
        <dbReference type="Rhea" id="RHEA:45812"/>
        <dbReference type="ChEBI" id="CHEBI:15377"/>
        <dbReference type="ChEBI" id="CHEBI:83728"/>
        <dbReference type="ChEBI" id="CHEBI:85440"/>
        <dbReference type="EC" id="4.2.1.134"/>
    </reaction>
</comment>
<feature type="transmembrane region" description="Helical" evidence="14">
    <location>
        <begin position="26"/>
        <end position="48"/>
    </location>
</feature>
<dbReference type="GO" id="GO:0102158">
    <property type="term" value="F:very-long-chain (3R)-3-hydroxyacyl-CoA dehydratase activity"/>
    <property type="evidence" value="ECO:0007669"/>
    <property type="project" value="UniProtKB-EC"/>
</dbReference>
<dbReference type="Pfam" id="PF04387">
    <property type="entry name" value="PTPLA"/>
    <property type="match status" value="1"/>
</dbReference>
<keyword evidence="6 14" id="KW-0812">Transmembrane</keyword>
<evidence type="ECO:0000256" key="1">
    <source>
        <dbReference type="ARBA" id="ARBA00004141"/>
    </source>
</evidence>
<evidence type="ECO:0000256" key="13">
    <source>
        <dbReference type="ARBA" id="ARBA00036671"/>
    </source>
</evidence>
<evidence type="ECO:0000256" key="5">
    <source>
        <dbReference type="ARBA" id="ARBA00022516"/>
    </source>
</evidence>
<dbReference type="EC" id="4.2.1.134" evidence="4 14"/>
<evidence type="ECO:0000256" key="12">
    <source>
        <dbReference type="ARBA" id="ARBA00023239"/>
    </source>
</evidence>
<evidence type="ECO:0000313" key="15">
    <source>
        <dbReference type="EMBL" id="KZS98280.1"/>
    </source>
</evidence>
<evidence type="ECO:0000256" key="8">
    <source>
        <dbReference type="ARBA" id="ARBA00022989"/>
    </source>
</evidence>
<keyword evidence="10 14" id="KW-0472">Membrane</keyword>
<proteinExistence type="inferred from homology"/>
<evidence type="ECO:0000313" key="16">
    <source>
        <dbReference type="Proteomes" id="UP000076722"/>
    </source>
</evidence>
<evidence type="ECO:0000256" key="6">
    <source>
        <dbReference type="ARBA" id="ARBA00022692"/>
    </source>
</evidence>
<dbReference type="Proteomes" id="UP000076722">
    <property type="component" value="Unassembled WGS sequence"/>
</dbReference>
<dbReference type="UniPathway" id="UPA00094"/>
<comment type="similarity">
    <text evidence="3 14">Belongs to the very long-chain fatty acids dehydratase HACD family.</text>
</comment>
<organism evidence="15 16">
    <name type="scientific">Sistotremastrum niveocremeum HHB9708</name>
    <dbReference type="NCBI Taxonomy" id="1314777"/>
    <lineage>
        <taxon>Eukaryota</taxon>
        <taxon>Fungi</taxon>
        <taxon>Dikarya</taxon>
        <taxon>Basidiomycota</taxon>
        <taxon>Agaricomycotina</taxon>
        <taxon>Agaricomycetes</taxon>
        <taxon>Sistotremastrales</taxon>
        <taxon>Sistotremastraceae</taxon>
        <taxon>Sertulicium</taxon>
        <taxon>Sertulicium niveocremeum</taxon>
    </lineage>
</organism>
<keyword evidence="12 14" id="KW-0456">Lyase</keyword>
<dbReference type="PANTHER" id="PTHR11035">
    <property type="entry name" value="VERY-LONG-CHAIN (3R)-3-HYDROXYACYL-COA DEHYDRATASE"/>
    <property type="match status" value="1"/>
</dbReference>
<comment type="caution">
    <text evidence="14">Lacks conserved residue(s) required for the propagation of feature annotation.</text>
</comment>
<evidence type="ECO:0000256" key="9">
    <source>
        <dbReference type="ARBA" id="ARBA00023098"/>
    </source>
</evidence>
<evidence type="ECO:0000256" key="14">
    <source>
        <dbReference type="RuleBase" id="RU363109"/>
    </source>
</evidence>
<dbReference type="GO" id="GO:0042761">
    <property type="term" value="P:very long-chain fatty acid biosynthetic process"/>
    <property type="evidence" value="ECO:0007669"/>
    <property type="project" value="TreeGrafter"/>
</dbReference>
<dbReference type="STRING" id="1314777.A0A164ZZI3"/>
<keyword evidence="16" id="KW-1185">Reference proteome</keyword>
<evidence type="ECO:0000256" key="4">
    <source>
        <dbReference type="ARBA" id="ARBA00013122"/>
    </source>
</evidence>